<proteinExistence type="predicted"/>
<sequence>MHQRKRLDLAVVRGGDRQRATLIEALQNRLRQRCALHGVCARAELIQQHERTPVRLRKNAHGICHMRGEGGKRLLNRLLVADVRKHAVKR</sequence>
<name>A0A645C8A2_9ZZZZ</name>
<comment type="caution">
    <text evidence="1">The sequence shown here is derived from an EMBL/GenBank/DDBJ whole genome shotgun (WGS) entry which is preliminary data.</text>
</comment>
<evidence type="ECO:0000313" key="1">
    <source>
        <dbReference type="EMBL" id="MPM71803.1"/>
    </source>
</evidence>
<protein>
    <submittedName>
        <fullName evidence="1">Uncharacterized protein</fullName>
    </submittedName>
</protein>
<organism evidence="1">
    <name type="scientific">bioreactor metagenome</name>
    <dbReference type="NCBI Taxonomy" id="1076179"/>
    <lineage>
        <taxon>unclassified sequences</taxon>
        <taxon>metagenomes</taxon>
        <taxon>ecological metagenomes</taxon>
    </lineage>
</organism>
<dbReference type="EMBL" id="VSSQ01024339">
    <property type="protein sequence ID" value="MPM71803.1"/>
    <property type="molecule type" value="Genomic_DNA"/>
</dbReference>
<dbReference type="AlphaFoldDB" id="A0A645C8A2"/>
<gene>
    <name evidence="1" type="ORF">SDC9_118774</name>
</gene>
<reference evidence="1" key="1">
    <citation type="submission" date="2019-08" db="EMBL/GenBank/DDBJ databases">
        <authorList>
            <person name="Kucharzyk K."/>
            <person name="Murdoch R.W."/>
            <person name="Higgins S."/>
            <person name="Loffler F."/>
        </authorList>
    </citation>
    <scope>NUCLEOTIDE SEQUENCE</scope>
</reference>
<accession>A0A645C8A2</accession>